<dbReference type="Gene3D" id="3.40.390.10">
    <property type="entry name" value="Collagenase (Catalytic Domain)"/>
    <property type="match status" value="1"/>
</dbReference>
<organism evidence="3 4">
    <name type="scientific">Alternaria dauci</name>
    <dbReference type="NCBI Taxonomy" id="48095"/>
    <lineage>
        <taxon>Eukaryota</taxon>
        <taxon>Fungi</taxon>
        <taxon>Dikarya</taxon>
        <taxon>Ascomycota</taxon>
        <taxon>Pezizomycotina</taxon>
        <taxon>Dothideomycetes</taxon>
        <taxon>Pleosporomycetidae</taxon>
        <taxon>Pleosporales</taxon>
        <taxon>Pleosporineae</taxon>
        <taxon>Pleosporaceae</taxon>
        <taxon>Alternaria</taxon>
        <taxon>Alternaria sect. Porri</taxon>
    </lineage>
</organism>
<dbReference type="PRINTS" id="PR00480">
    <property type="entry name" value="ASTACIN"/>
</dbReference>
<dbReference type="Proteomes" id="UP001578633">
    <property type="component" value="Chromosome 4"/>
</dbReference>
<keyword evidence="1" id="KW-0479">Metal-binding</keyword>
<feature type="chain" id="PRO_5045013496" description="Metalloendopeptidase" evidence="1">
    <location>
        <begin position="17"/>
        <end position="377"/>
    </location>
</feature>
<keyword evidence="1" id="KW-0862">Zinc</keyword>
<dbReference type="InterPro" id="IPR024079">
    <property type="entry name" value="MetalloPept_cat_dom_sf"/>
</dbReference>
<keyword evidence="1" id="KW-0482">Metalloprotease</keyword>
<dbReference type="InterPro" id="IPR001506">
    <property type="entry name" value="Peptidase_M12A"/>
</dbReference>
<keyword evidence="1" id="KW-0378">Hydrolase</keyword>
<comment type="caution">
    <text evidence="3">The sequence shown here is derived from an EMBL/GenBank/DDBJ whole genome shotgun (WGS) entry which is preliminary data.</text>
</comment>
<name>A0ABR3UJ41_9PLEO</name>
<evidence type="ECO:0000259" key="2">
    <source>
        <dbReference type="SMART" id="SM00235"/>
    </source>
</evidence>
<dbReference type="GeneID" id="96085252"/>
<dbReference type="RefSeq" id="XP_069306974.1">
    <property type="nucleotide sequence ID" value="XM_069451079.1"/>
</dbReference>
<comment type="cofactor">
    <cofactor evidence="1">
        <name>Zn(2+)</name>
        <dbReference type="ChEBI" id="CHEBI:29105"/>
    </cofactor>
    <text evidence="1">Binds 1 zinc ion per subunit.</text>
</comment>
<keyword evidence="1" id="KW-0732">Signal</keyword>
<protein>
    <recommendedName>
        <fullName evidence="1">Metalloendopeptidase</fullName>
        <ecNumber evidence="1">3.4.24.-</ecNumber>
    </recommendedName>
</protein>
<dbReference type="EMBL" id="JBHGVX010000004">
    <property type="protein sequence ID" value="KAL1796390.1"/>
    <property type="molecule type" value="Genomic_DNA"/>
</dbReference>
<dbReference type="SUPFAM" id="SSF55486">
    <property type="entry name" value="Metalloproteases ('zincins'), catalytic domain"/>
    <property type="match status" value="1"/>
</dbReference>
<feature type="signal peptide" evidence="1">
    <location>
        <begin position="1"/>
        <end position="16"/>
    </location>
</feature>
<sequence>MMFWSLLSVFVATAAACPPPLNSFEYLANDTHTTSQMISGLLLSRDESSSLDRRWAEVVTMTGRPRTTWPGGIVTYCFEDVNARVHFVDDINAAWKLWTDRIGDAGSENGHTLEFHEYKVQHGQWPHCYNQRKKDSDPWVWNDAYPHDVAVIQESTSPDVQASSVTGYIPAEWNDKPGRHGMHLSINFKNKYPAEYWHTTVAHELGHIFGFWHEHQRDDRDDYVRFDCSKVRGYAEAKAKVEAAKKHSMEQVCNDYRLALLYDFTAIQDFDTNDHYDPDHKDGKDWPLFVNHDLDFDDESIMLYTSAEFANDGADVEDVMQVPLAFWRDRGIGFDPPSEVTKDDLEIIDVRWTVSDGDFEGVKHLYPFLGKDIDGPD</sequence>
<dbReference type="SMART" id="SM00235">
    <property type="entry name" value="ZnMc"/>
    <property type="match status" value="1"/>
</dbReference>
<dbReference type="InterPro" id="IPR006026">
    <property type="entry name" value="Peptidase_Metallo"/>
</dbReference>
<keyword evidence="4" id="KW-1185">Reference proteome</keyword>
<dbReference type="Pfam" id="PF01400">
    <property type="entry name" value="Astacin"/>
    <property type="match status" value="1"/>
</dbReference>
<keyword evidence="1" id="KW-0645">Protease</keyword>
<dbReference type="EC" id="3.4.24.-" evidence="1"/>
<evidence type="ECO:0000256" key="1">
    <source>
        <dbReference type="RuleBase" id="RU361183"/>
    </source>
</evidence>
<proteinExistence type="predicted"/>
<dbReference type="PANTHER" id="PTHR10127">
    <property type="entry name" value="DISCOIDIN, CUB, EGF, LAMININ , AND ZINC METALLOPROTEASE DOMAIN CONTAINING"/>
    <property type="match status" value="1"/>
</dbReference>
<gene>
    <name evidence="3" type="ORF">ACET3X_004930</name>
</gene>
<evidence type="ECO:0000313" key="3">
    <source>
        <dbReference type="EMBL" id="KAL1796390.1"/>
    </source>
</evidence>
<reference evidence="3 4" key="1">
    <citation type="submission" date="2024-09" db="EMBL/GenBank/DDBJ databases">
        <title>T2T genomes of carrot and Alternaria dauci and their utility for understanding host-pathogen interaction during carrot leaf blight disease.</title>
        <authorList>
            <person name="Liu W."/>
            <person name="Xu S."/>
            <person name="Ou C."/>
            <person name="Liu X."/>
            <person name="Zhuang F."/>
            <person name="Deng X.W."/>
        </authorList>
    </citation>
    <scope>NUCLEOTIDE SEQUENCE [LARGE SCALE GENOMIC DNA]</scope>
    <source>
        <strain evidence="3 4">A2016</strain>
    </source>
</reference>
<feature type="domain" description="Peptidase metallopeptidase" evidence="2">
    <location>
        <begin position="65"/>
        <end position="266"/>
    </location>
</feature>
<evidence type="ECO:0000313" key="4">
    <source>
        <dbReference type="Proteomes" id="UP001578633"/>
    </source>
</evidence>
<accession>A0ABR3UJ41</accession>
<dbReference type="PANTHER" id="PTHR10127:SF850">
    <property type="entry name" value="METALLOENDOPEPTIDASE"/>
    <property type="match status" value="1"/>
</dbReference>